<name>A0AAW2AB34_CULAL</name>
<gene>
    <name evidence="2" type="ORF">ABG768_027970</name>
</gene>
<comment type="caution">
    <text evidence="2">The sequence shown here is derived from an EMBL/GenBank/DDBJ whole genome shotgun (WGS) entry which is preliminary data.</text>
</comment>
<evidence type="ECO:0000256" key="1">
    <source>
        <dbReference type="SAM" id="MobiDB-lite"/>
    </source>
</evidence>
<organism evidence="2 3">
    <name type="scientific">Culter alburnus</name>
    <name type="common">Topmouth culter</name>
    <dbReference type="NCBI Taxonomy" id="194366"/>
    <lineage>
        <taxon>Eukaryota</taxon>
        <taxon>Metazoa</taxon>
        <taxon>Chordata</taxon>
        <taxon>Craniata</taxon>
        <taxon>Vertebrata</taxon>
        <taxon>Euteleostomi</taxon>
        <taxon>Actinopterygii</taxon>
        <taxon>Neopterygii</taxon>
        <taxon>Teleostei</taxon>
        <taxon>Ostariophysi</taxon>
        <taxon>Cypriniformes</taxon>
        <taxon>Xenocyprididae</taxon>
        <taxon>Xenocypridinae</taxon>
        <taxon>Culter</taxon>
    </lineage>
</organism>
<dbReference type="EMBL" id="JAWDJR010000009">
    <property type="protein sequence ID" value="KAK9969824.1"/>
    <property type="molecule type" value="Genomic_DNA"/>
</dbReference>
<feature type="compositionally biased region" description="Polar residues" evidence="1">
    <location>
        <begin position="44"/>
        <end position="55"/>
    </location>
</feature>
<feature type="region of interest" description="Disordered" evidence="1">
    <location>
        <begin position="1"/>
        <end position="55"/>
    </location>
</feature>
<feature type="non-terminal residue" evidence="2">
    <location>
        <position position="1"/>
    </location>
</feature>
<reference evidence="2 3" key="1">
    <citation type="submission" date="2024-05" db="EMBL/GenBank/DDBJ databases">
        <title>A high-quality chromosomal-level genome assembly of Topmouth culter (Culter alburnus).</title>
        <authorList>
            <person name="Zhao H."/>
        </authorList>
    </citation>
    <scope>NUCLEOTIDE SEQUENCE [LARGE SCALE GENOMIC DNA]</scope>
    <source>
        <strain evidence="2">CATC2023</strain>
        <tissue evidence="2">Muscle</tissue>
    </source>
</reference>
<feature type="non-terminal residue" evidence="2">
    <location>
        <position position="55"/>
    </location>
</feature>
<accession>A0AAW2AB34</accession>
<feature type="compositionally biased region" description="Basic and acidic residues" evidence="1">
    <location>
        <begin position="12"/>
        <end position="33"/>
    </location>
</feature>
<evidence type="ECO:0000313" key="3">
    <source>
        <dbReference type="Proteomes" id="UP001479290"/>
    </source>
</evidence>
<evidence type="ECO:0000313" key="2">
    <source>
        <dbReference type="EMBL" id="KAK9969824.1"/>
    </source>
</evidence>
<keyword evidence="3" id="KW-1185">Reference proteome</keyword>
<protein>
    <submittedName>
        <fullName evidence="2">Uncharacterized protein</fullName>
    </submittedName>
</protein>
<dbReference type="Proteomes" id="UP001479290">
    <property type="component" value="Unassembled WGS sequence"/>
</dbReference>
<dbReference type="AlphaFoldDB" id="A0AAW2AB34"/>
<proteinExistence type="predicted"/>
<sequence length="55" mass="5943">ASRSAAPQSPDDDTRRQRSLDDDTRGRCDERLRGGLGAEAKESPSLSPAQTSRSQ</sequence>